<dbReference type="InterPro" id="IPR013341">
    <property type="entry name" value="Mandelate_racemase_N_dom"/>
</dbReference>
<evidence type="ECO:0000256" key="3">
    <source>
        <dbReference type="ARBA" id="ARBA00022842"/>
    </source>
</evidence>
<dbReference type="CDD" id="cd03316">
    <property type="entry name" value="MR_like"/>
    <property type="match status" value="1"/>
</dbReference>
<evidence type="ECO:0000313" key="6">
    <source>
        <dbReference type="Proteomes" id="UP000006315"/>
    </source>
</evidence>
<dbReference type="SUPFAM" id="SSF51604">
    <property type="entry name" value="Enolase C-terminal domain-like"/>
    <property type="match status" value="1"/>
</dbReference>
<keyword evidence="6" id="KW-1185">Reference proteome</keyword>
<dbReference type="PATRIC" id="fig|1131731.3.peg.3521"/>
<evidence type="ECO:0000259" key="4">
    <source>
        <dbReference type="SMART" id="SM00922"/>
    </source>
</evidence>
<comment type="cofactor">
    <cofactor evidence="1">
        <name>Mg(2+)</name>
        <dbReference type="ChEBI" id="CHEBI:18420"/>
    </cofactor>
</comment>
<dbReference type="SUPFAM" id="SSF54826">
    <property type="entry name" value="Enolase N-terminal domain-like"/>
    <property type="match status" value="1"/>
</dbReference>
<accession>K6DRN6</accession>
<organism evidence="5 6">
    <name type="scientific">Schinkia azotoformans LMG 9581</name>
    <dbReference type="NCBI Taxonomy" id="1131731"/>
    <lineage>
        <taxon>Bacteria</taxon>
        <taxon>Bacillati</taxon>
        <taxon>Bacillota</taxon>
        <taxon>Bacilli</taxon>
        <taxon>Bacillales</taxon>
        <taxon>Bacillaceae</taxon>
        <taxon>Calidifontibacillus/Schinkia group</taxon>
        <taxon>Schinkia</taxon>
    </lineage>
</organism>
<evidence type="ECO:0000313" key="5">
    <source>
        <dbReference type="EMBL" id="EKN63446.1"/>
    </source>
</evidence>
<dbReference type="STRING" id="1131731.BAZO_17279"/>
<dbReference type="SMART" id="SM00922">
    <property type="entry name" value="MR_MLE"/>
    <property type="match status" value="1"/>
</dbReference>
<dbReference type="Pfam" id="PF02746">
    <property type="entry name" value="MR_MLE_N"/>
    <property type="match status" value="1"/>
</dbReference>
<dbReference type="InterPro" id="IPR029065">
    <property type="entry name" value="Enolase_C-like"/>
</dbReference>
<dbReference type="PROSITE" id="PS00908">
    <property type="entry name" value="MR_MLE_1"/>
    <property type="match status" value="1"/>
</dbReference>
<protein>
    <submittedName>
        <fullName evidence="5">Mandelate racemase/muconate lactonizing protein</fullName>
    </submittedName>
</protein>
<dbReference type="AlphaFoldDB" id="K6DRN6"/>
<dbReference type="InterPro" id="IPR036849">
    <property type="entry name" value="Enolase-like_C_sf"/>
</dbReference>
<dbReference type="SFLD" id="SFLDG00179">
    <property type="entry name" value="mandelate_racemase"/>
    <property type="match status" value="1"/>
</dbReference>
<proteinExistence type="predicted"/>
<dbReference type="InterPro" id="IPR018110">
    <property type="entry name" value="Mandel_Rmase/mucon_lact_enz_CS"/>
</dbReference>
<evidence type="ECO:0000256" key="2">
    <source>
        <dbReference type="ARBA" id="ARBA00022723"/>
    </source>
</evidence>
<dbReference type="EMBL" id="AJLR01000146">
    <property type="protein sequence ID" value="EKN63446.1"/>
    <property type="molecule type" value="Genomic_DNA"/>
</dbReference>
<dbReference type="GO" id="GO:0016052">
    <property type="term" value="P:carbohydrate catabolic process"/>
    <property type="evidence" value="ECO:0007669"/>
    <property type="project" value="TreeGrafter"/>
</dbReference>
<dbReference type="Gene3D" id="3.30.390.10">
    <property type="entry name" value="Enolase-like, N-terminal domain"/>
    <property type="match status" value="1"/>
</dbReference>
<gene>
    <name evidence="5" type="ORF">BAZO_17279</name>
</gene>
<dbReference type="GO" id="GO:0016836">
    <property type="term" value="F:hydro-lyase activity"/>
    <property type="evidence" value="ECO:0007669"/>
    <property type="project" value="TreeGrafter"/>
</dbReference>
<dbReference type="GO" id="GO:0000287">
    <property type="term" value="F:magnesium ion binding"/>
    <property type="evidence" value="ECO:0007669"/>
    <property type="project" value="TreeGrafter"/>
</dbReference>
<evidence type="ECO:0000256" key="1">
    <source>
        <dbReference type="ARBA" id="ARBA00001946"/>
    </source>
</evidence>
<dbReference type="InterPro" id="IPR046945">
    <property type="entry name" value="RHMD-like"/>
</dbReference>
<dbReference type="InterPro" id="IPR013342">
    <property type="entry name" value="Mandelate_racemase_C"/>
</dbReference>
<dbReference type="PANTHER" id="PTHR13794:SF58">
    <property type="entry name" value="MITOCHONDRIAL ENOLASE SUPERFAMILY MEMBER 1"/>
    <property type="match status" value="1"/>
</dbReference>
<dbReference type="Pfam" id="PF13378">
    <property type="entry name" value="MR_MLE_C"/>
    <property type="match status" value="1"/>
</dbReference>
<feature type="domain" description="Mandelate racemase/muconate lactonizing enzyme C-terminal" evidence="4">
    <location>
        <begin position="144"/>
        <end position="240"/>
    </location>
</feature>
<keyword evidence="3" id="KW-0460">Magnesium</keyword>
<dbReference type="Proteomes" id="UP000006315">
    <property type="component" value="Unassembled WGS sequence"/>
</dbReference>
<sequence length="382" mass="42104">MKITEIEAFNLKYDVEYPYGMSRGLVSSRGSTIIIVKTDEGIVGFGETWGGGTPSLEHIKQVSSLYIGQDPFDRDILFKKCMDSLYHLGHGGLHIAALSGIDLALWDIIGKACNQSVSKLLGGQSRNKIMAYASTGYLSETSSLKELSDQIENAMELGFKAVKIKIGKSPESDRERVKLTRQITGEGVLILVDANGNYKRDSAYKSARLIEEYDIHWYEEPVSPEDIEGFRYLKEQTSIPLASGEALFTRYGFRNYIERGLIDFVQPDLSKCGGFTEALAITTLAQTYNLNVSAHVWGTAVGVAAATQFMAYLPIHPHTMNEPAPILFEYDTSKNPLRTGIINENIIVRNGFIEVSEGSGLGVTLNTELINKYAAEGTVLAF</sequence>
<reference evidence="5 6" key="1">
    <citation type="journal article" date="2012" name="Front. Microbiol.">
        <title>Redundancy and modularity in membrane-associated dissimilatory nitrate reduction in Bacillus.</title>
        <authorList>
            <person name="Heylen K."/>
            <person name="Keltjens J."/>
        </authorList>
    </citation>
    <scope>NUCLEOTIDE SEQUENCE [LARGE SCALE GENOMIC DNA]</scope>
    <source>
        <strain evidence="5 6">LMG 9581</strain>
    </source>
</reference>
<dbReference type="PANTHER" id="PTHR13794">
    <property type="entry name" value="ENOLASE SUPERFAMILY, MANDELATE RACEMASE"/>
    <property type="match status" value="1"/>
</dbReference>
<keyword evidence="2" id="KW-0479">Metal-binding</keyword>
<name>K6DRN6_SCHAZ</name>
<dbReference type="GO" id="GO:0009063">
    <property type="term" value="P:amino acid catabolic process"/>
    <property type="evidence" value="ECO:0007669"/>
    <property type="project" value="InterPro"/>
</dbReference>
<dbReference type="RefSeq" id="WP_004432026.1">
    <property type="nucleotide sequence ID" value="NZ_AJLR01000146.1"/>
</dbReference>
<dbReference type="InterPro" id="IPR029017">
    <property type="entry name" value="Enolase-like_N"/>
</dbReference>
<dbReference type="SFLD" id="SFLDS00001">
    <property type="entry name" value="Enolase"/>
    <property type="match status" value="1"/>
</dbReference>
<comment type="caution">
    <text evidence="5">The sequence shown here is derived from an EMBL/GenBank/DDBJ whole genome shotgun (WGS) entry which is preliminary data.</text>
</comment>
<dbReference type="Gene3D" id="3.20.20.120">
    <property type="entry name" value="Enolase-like C-terminal domain"/>
    <property type="match status" value="1"/>
</dbReference>